<proteinExistence type="predicted"/>
<evidence type="ECO:0000313" key="1">
    <source>
        <dbReference type="EMBL" id="JAE25971.1"/>
    </source>
</evidence>
<reference evidence="1" key="2">
    <citation type="journal article" date="2015" name="Data Brief">
        <title>Shoot transcriptome of the giant reed, Arundo donax.</title>
        <authorList>
            <person name="Barrero R.A."/>
            <person name="Guerrero F.D."/>
            <person name="Moolhuijzen P."/>
            <person name="Goolsby J.A."/>
            <person name="Tidwell J."/>
            <person name="Bellgard S.E."/>
            <person name="Bellgard M.I."/>
        </authorList>
    </citation>
    <scope>NUCLEOTIDE SEQUENCE</scope>
    <source>
        <tissue evidence="1">Shoot tissue taken approximately 20 cm above the soil surface</tissue>
    </source>
</reference>
<protein>
    <submittedName>
        <fullName evidence="1">Uncharacterized protein</fullName>
    </submittedName>
</protein>
<sequence>MEMAMKSSRRPLRS</sequence>
<accession>A0A0A9GTT5</accession>
<organism evidence="1">
    <name type="scientific">Arundo donax</name>
    <name type="common">Giant reed</name>
    <name type="synonym">Donax arundinaceus</name>
    <dbReference type="NCBI Taxonomy" id="35708"/>
    <lineage>
        <taxon>Eukaryota</taxon>
        <taxon>Viridiplantae</taxon>
        <taxon>Streptophyta</taxon>
        <taxon>Embryophyta</taxon>
        <taxon>Tracheophyta</taxon>
        <taxon>Spermatophyta</taxon>
        <taxon>Magnoliopsida</taxon>
        <taxon>Liliopsida</taxon>
        <taxon>Poales</taxon>
        <taxon>Poaceae</taxon>
        <taxon>PACMAD clade</taxon>
        <taxon>Arundinoideae</taxon>
        <taxon>Arundineae</taxon>
        <taxon>Arundo</taxon>
    </lineage>
</organism>
<reference evidence="1" key="1">
    <citation type="submission" date="2014-09" db="EMBL/GenBank/DDBJ databases">
        <authorList>
            <person name="Magalhaes I.L.F."/>
            <person name="Oliveira U."/>
            <person name="Santos F.R."/>
            <person name="Vidigal T.H.D.A."/>
            <person name="Brescovit A.D."/>
            <person name="Santos A.J."/>
        </authorList>
    </citation>
    <scope>NUCLEOTIDE SEQUENCE</scope>
    <source>
        <tissue evidence="1">Shoot tissue taken approximately 20 cm above the soil surface</tissue>
    </source>
</reference>
<dbReference type="EMBL" id="GBRH01171925">
    <property type="protein sequence ID" value="JAE25971.1"/>
    <property type="molecule type" value="Transcribed_RNA"/>
</dbReference>
<name>A0A0A9GTT5_ARUDO</name>